<reference evidence="4" key="1">
    <citation type="journal article" date="2014" name="BMC Genomics">
        <title>The genome sequence of the biocontrol fungus Metarhizium anisopliae and comparative genomics of Metarhizium species.</title>
        <authorList>
            <person name="Pattemore J.A."/>
            <person name="Hane J.K."/>
            <person name="Williams A.H."/>
            <person name="Wilson B.A."/>
            <person name="Stodart B.J."/>
            <person name="Ash G.J."/>
        </authorList>
    </citation>
    <scope>NUCLEOTIDE SEQUENCE [LARGE SCALE GENOMIC DNA]</scope>
    <source>
        <strain evidence="4">BRIP 53293</strain>
    </source>
</reference>
<evidence type="ECO:0000313" key="4">
    <source>
        <dbReference type="Proteomes" id="UP000054544"/>
    </source>
</evidence>
<evidence type="ECO:0000313" key="3">
    <source>
        <dbReference type="EMBL" id="KJK81265.1"/>
    </source>
</evidence>
<keyword evidence="2" id="KW-1133">Transmembrane helix</keyword>
<keyword evidence="4" id="KW-1185">Reference proteome</keyword>
<keyword evidence="2" id="KW-0472">Membrane</keyword>
<organism evidence="3 4">
    <name type="scientific">Metarhizium anisopliae BRIP 53293</name>
    <dbReference type="NCBI Taxonomy" id="1291518"/>
    <lineage>
        <taxon>Eukaryota</taxon>
        <taxon>Fungi</taxon>
        <taxon>Dikarya</taxon>
        <taxon>Ascomycota</taxon>
        <taxon>Pezizomycotina</taxon>
        <taxon>Sordariomycetes</taxon>
        <taxon>Hypocreomycetidae</taxon>
        <taxon>Hypocreales</taxon>
        <taxon>Clavicipitaceae</taxon>
        <taxon>Metarhizium</taxon>
    </lineage>
</organism>
<dbReference type="EMBL" id="KE384726">
    <property type="protein sequence ID" value="KJK81265.1"/>
    <property type="molecule type" value="Genomic_DNA"/>
</dbReference>
<evidence type="ECO:0000256" key="1">
    <source>
        <dbReference type="SAM" id="MobiDB-lite"/>
    </source>
</evidence>
<feature type="region of interest" description="Disordered" evidence="1">
    <location>
        <begin position="1"/>
        <end position="38"/>
    </location>
</feature>
<proteinExistence type="predicted"/>
<dbReference type="Proteomes" id="UP000054544">
    <property type="component" value="Unassembled WGS sequence"/>
</dbReference>
<gene>
    <name evidence="3" type="ORF">H634G_03284</name>
</gene>
<keyword evidence="2" id="KW-0812">Transmembrane</keyword>
<sequence length="68" mass="7300">MSSAELPSSLPKKSSAATSEARDVAKDGGFRPQGNYTNDDQAFSIYRHMTSAFILVITLVNTAASYGR</sequence>
<feature type="compositionally biased region" description="Polar residues" evidence="1">
    <location>
        <begin position="1"/>
        <end position="18"/>
    </location>
</feature>
<accession>A0A0D9P8X2</accession>
<name>A0A0D9P8X2_METAN</name>
<feature type="transmembrane region" description="Helical" evidence="2">
    <location>
        <begin position="45"/>
        <end position="64"/>
    </location>
</feature>
<evidence type="ECO:0000256" key="2">
    <source>
        <dbReference type="SAM" id="Phobius"/>
    </source>
</evidence>
<protein>
    <submittedName>
        <fullName evidence="3">Uncharacterized protein</fullName>
    </submittedName>
</protein>
<dbReference type="AlphaFoldDB" id="A0A0D9P8X2"/>
<feature type="compositionally biased region" description="Basic and acidic residues" evidence="1">
    <location>
        <begin position="20"/>
        <end position="29"/>
    </location>
</feature>